<reference evidence="2 3" key="1">
    <citation type="submission" date="2016-10" db="EMBL/GenBank/DDBJ databases">
        <title>Arsenicibacter rosenii gen. nov., sp. nov., an efficient arsenic-methylating bacterium isolated from an arsenic-contaminated paddy soil.</title>
        <authorList>
            <person name="Huang K."/>
        </authorList>
    </citation>
    <scope>NUCLEOTIDE SEQUENCE [LARGE SCALE GENOMIC DNA]</scope>
    <source>
        <strain evidence="2 3">SM-1</strain>
    </source>
</reference>
<feature type="chain" id="PRO_5010335276" description="Outer membrane protein beta-barrel domain-containing protein" evidence="1">
    <location>
        <begin position="22"/>
        <end position="203"/>
    </location>
</feature>
<gene>
    <name evidence="2" type="ORF">BLX24_00860</name>
</gene>
<dbReference type="Proteomes" id="UP000181790">
    <property type="component" value="Unassembled WGS sequence"/>
</dbReference>
<evidence type="ECO:0000313" key="2">
    <source>
        <dbReference type="EMBL" id="OIN60696.1"/>
    </source>
</evidence>
<proteinExistence type="predicted"/>
<dbReference type="OrthoDB" id="951938at2"/>
<accession>A0A1S2VRA2</accession>
<keyword evidence="1" id="KW-0732">Signal</keyword>
<keyword evidence="3" id="KW-1185">Reference proteome</keyword>
<organism evidence="2 3">
    <name type="scientific">Arsenicibacter rosenii</name>
    <dbReference type="NCBI Taxonomy" id="1750698"/>
    <lineage>
        <taxon>Bacteria</taxon>
        <taxon>Pseudomonadati</taxon>
        <taxon>Bacteroidota</taxon>
        <taxon>Cytophagia</taxon>
        <taxon>Cytophagales</taxon>
        <taxon>Spirosomataceae</taxon>
        <taxon>Arsenicibacter</taxon>
    </lineage>
</organism>
<evidence type="ECO:0008006" key="4">
    <source>
        <dbReference type="Google" id="ProtNLM"/>
    </source>
</evidence>
<protein>
    <recommendedName>
        <fullName evidence="4">Outer membrane protein beta-barrel domain-containing protein</fullName>
    </recommendedName>
</protein>
<sequence length="203" mass="21989">MYRNSLLVWLWLAGMSPVAVAQRAASGPAGRPLTVSVFSHGISLPTVKPQLTDLNPGLRIGTEIYYRNRRRSQLFQTLNAGGYGHKQLQTALFVTTELGYRKFIGGLFVEGLLGVGALGASYWLKQYQPDGNGGYQAASAFVVKAVPSVSLGVGYRFTGANPVSVFVQEQAFGEVPFGFRGQPVLPHAALHVGMRMSLNQNHH</sequence>
<dbReference type="EMBL" id="MORL01000001">
    <property type="protein sequence ID" value="OIN60696.1"/>
    <property type="molecule type" value="Genomic_DNA"/>
</dbReference>
<dbReference type="AlphaFoldDB" id="A0A1S2VRA2"/>
<evidence type="ECO:0000256" key="1">
    <source>
        <dbReference type="SAM" id="SignalP"/>
    </source>
</evidence>
<evidence type="ECO:0000313" key="3">
    <source>
        <dbReference type="Proteomes" id="UP000181790"/>
    </source>
</evidence>
<comment type="caution">
    <text evidence="2">The sequence shown here is derived from an EMBL/GenBank/DDBJ whole genome shotgun (WGS) entry which is preliminary data.</text>
</comment>
<name>A0A1S2VRA2_9BACT</name>
<feature type="signal peptide" evidence="1">
    <location>
        <begin position="1"/>
        <end position="21"/>
    </location>
</feature>
<dbReference type="RefSeq" id="WP_071501196.1">
    <property type="nucleotide sequence ID" value="NZ_MORL01000001.1"/>
</dbReference>